<feature type="transmembrane region" description="Helical" evidence="10">
    <location>
        <begin position="134"/>
        <end position="153"/>
    </location>
</feature>
<evidence type="ECO:0000313" key="12">
    <source>
        <dbReference type="Proteomes" id="UP001457282"/>
    </source>
</evidence>
<dbReference type="Proteomes" id="UP001457282">
    <property type="component" value="Unassembled WGS sequence"/>
</dbReference>
<keyword evidence="9 10" id="KW-0472">Membrane</keyword>
<gene>
    <name evidence="11" type="ORF">M0R45_023801</name>
</gene>
<protein>
    <recommendedName>
        <fullName evidence="10">Bidirectional sugar transporter SWEET</fullName>
    </recommendedName>
</protein>
<sequence>MTSSTAHSPLVFAFGILGNIVSFIVFLAPVPTFFRVYKKKSTEGFQSVPYVFALFSAMIWIYYASLKSDEMLLITINGFGCVIETIYLAMYITYAPKQARVFTLRLLLLVNFGGFCLILLLSHFLAQGPTRVKVLGWVCVAFSVSVFAAPLSIMRLVIRTKSVEFMPFSLSFFLTLSAIMWLFYGLLLKDLYVAAPNILGFSFGVVQMILYAIYRNNKTVNVDEQKLPEHKTADDIVKQINITVLPSSEVQVQVNKAVSPARANSSDESCHDHQQKEHDRCEHVPQPCHVDAQRIDLVTKQVPVMIQCEV</sequence>
<evidence type="ECO:0000256" key="6">
    <source>
        <dbReference type="ARBA" id="ARBA00022692"/>
    </source>
</evidence>
<evidence type="ECO:0000256" key="2">
    <source>
        <dbReference type="ARBA" id="ARBA00007809"/>
    </source>
</evidence>
<keyword evidence="8 10" id="KW-1133">Transmembrane helix</keyword>
<feature type="transmembrane region" description="Helical" evidence="10">
    <location>
        <begin position="165"/>
        <end position="187"/>
    </location>
</feature>
<feature type="transmembrane region" description="Helical" evidence="10">
    <location>
        <begin position="106"/>
        <end position="128"/>
    </location>
</feature>
<dbReference type="InterPro" id="IPR004316">
    <property type="entry name" value="SWEET_rpt"/>
</dbReference>
<dbReference type="GO" id="GO:0005886">
    <property type="term" value="C:plasma membrane"/>
    <property type="evidence" value="ECO:0007669"/>
    <property type="project" value="UniProtKB-SubCell"/>
</dbReference>
<keyword evidence="6 10" id="KW-0812">Transmembrane</keyword>
<feature type="transmembrane region" description="Helical" evidence="10">
    <location>
        <begin position="71"/>
        <end position="94"/>
    </location>
</feature>
<dbReference type="Pfam" id="PF03083">
    <property type="entry name" value="MtN3_slv"/>
    <property type="match status" value="2"/>
</dbReference>
<feature type="transmembrane region" description="Helical" evidence="10">
    <location>
        <begin position="48"/>
        <end position="65"/>
    </location>
</feature>
<keyword evidence="7" id="KW-0677">Repeat</keyword>
<dbReference type="GO" id="GO:0051119">
    <property type="term" value="F:sugar transmembrane transporter activity"/>
    <property type="evidence" value="ECO:0007669"/>
    <property type="project" value="InterPro"/>
</dbReference>
<keyword evidence="12" id="KW-1185">Reference proteome</keyword>
<dbReference type="Gene3D" id="1.20.1280.290">
    <property type="match status" value="2"/>
</dbReference>
<keyword evidence="4" id="KW-1003">Cell membrane</keyword>
<evidence type="ECO:0000256" key="10">
    <source>
        <dbReference type="RuleBase" id="RU910715"/>
    </source>
</evidence>
<evidence type="ECO:0000256" key="9">
    <source>
        <dbReference type="ARBA" id="ARBA00023136"/>
    </source>
</evidence>
<dbReference type="FunFam" id="1.20.1280.290:FF:000001">
    <property type="entry name" value="Bidirectional sugar transporter SWEET"/>
    <property type="match status" value="1"/>
</dbReference>
<feature type="transmembrane region" description="Helical" evidence="10">
    <location>
        <begin position="12"/>
        <end position="36"/>
    </location>
</feature>
<proteinExistence type="inferred from homology"/>
<dbReference type="GO" id="GO:0008515">
    <property type="term" value="F:sucrose transmembrane transporter activity"/>
    <property type="evidence" value="ECO:0007669"/>
    <property type="project" value="UniProtKB-ARBA"/>
</dbReference>
<dbReference type="InterPro" id="IPR047664">
    <property type="entry name" value="SWEET"/>
</dbReference>
<dbReference type="EMBL" id="JBEDUW010000005">
    <property type="protein sequence ID" value="KAK9926580.1"/>
    <property type="molecule type" value="Genomic_DNA"/>
</dbReference>
<evidence type="ECO:0000256" key="7">
    <source>
        <dbReference type="ARBA" id="ARBA00022737"/>
    </source>
</evidence>
<name>A0AAW1WTE8_RUBAR</name>
<dbReference type="PANTHER" id="PTHR10791:SF22">
    <property type="entry name" value="BIDIRECTIONAL SUGAR TRANSPORTER SWEET11"/>
    <property type="match status" value="1"/>
</dbReference>
<evidence type="ECO:0000256" key="1">
    <source>
        <dbReference type="ARBA" id="ARBA00004651"/>
    </source>
</evidence>
<keyword evidence="5 10" id="KW-0762">Sugar transport</keyword>
<keyword evidence="3 10" id="KW-0813">Transport</keyword>
<dbReference type="PANTHER" id="PTHR10791">
    <property type="entry name" value="RAG1-ACTIVATING PROTEIN 1"/>
    <property type="match status" value="1"/>
</dbReference>
<evidence type="ECO:0000256" key="8">
    <source>
        <dbReference type="ARBA" id="ARBA00022989"/>
    </source>
</evidence>
<comment type="function">
    <text evidence="10">Mediates both low-affinity uptake and efflux of sugar across the membrane.</text>
</comment>
<comment type="subcellular location">
    <subcellularLocation>
        <location evidence="1 10">Cell membrane</location>
        <topology evidence="1 10">Multi-pass membrane protein</topology>
    </subcellularLocation>
</comment>
<reference evidence="11 12" key="1">
    <citation type="journal article" date="2023" name="G3 (Bethesda)">
        <title>A chromosome-length genome assembly and annotation of blackberry (Rubus argutus, cv. 'Hillquist').</title>
        <authorList>
            <person name="Bruna T."/>
            <person name="Aryal R."/>
            <person name="Dudchenko O."/>
            <person name="Sargent D.J."/>
            <person name="Mead D."/>
            <person name="Buti M."/>
            <person name="Cavallini A."/>
            <person name="Hytonen T."/>
            <person name="Andres J."/>
            <person name="Pham M."/>
            <person name="Weisz D."/>
            <person name="Mascagni F."/>
            <person name="Usai G."/>
            <person name="Natali L."/>
            <person name="Bassil N."/>
            <person name="Fernandez G.E."/>
            <person name="Lomsadze A."/>
            <person name="Armour M."/>
            <person name="Olukolu B."/>
            <person name="Poorten T."/>
            <person name="Britton C."/>
            <person name="Davik J."/>
            <person name="Ashrafi H."/>
            <person name="Aiden E.L."/>
            <person name="Borodovsky M."/>
            <person name="Worthington M."/>
        </authorList>
    </citation>
    <scope>NUCLEOTIDE SEQUENCE [LARGE SCALE GENOMIC DNA]</scope>
    <source>
        <strain evidence="11">PI 553951</strain>
    </source>
</reference>
<dbReference type="FunFam" id="1.20.1280.290:FF:000003">
    <property type="entry name" value="Bidirectional sugar transporter SWEET"/>
    <property type="match status" value="1"/>
</dbReference>
<evidence type="ECO:0000256" key="3">
    <source>
        <dbReference type="ARBA" id="ARBA00022448"/>
    </source>
</evidence>
<comment type="caution">
    <text evidence="11">The sequence shown here is derived from an EMBL/GenBank/DDBJ whole genome shotgun (WGS) entry which is preliminary data.</text>
</comment>
<organism evidence="11 12">
    <name type="scientific">Rubus argutus</name>
    <name type="common">Southern blackberry</name>
    <dbReference type="NCBI Taxonomy" id="59490"/>
    <lineage>
        <taxon>Eukaryota</taxon>
        <taxon>Viridiplantae</taxon>
        <taxon>Streptophyta</taxon>
        <taxon>Embryophyta</taxon>
        <taxon>Tracheophyta</taxon>
        <taxon>Spermatophyta</taxon>
        <taxon>Magnoliopsida</taxon>
        <taxon>eudicotyledons</taxon>
        <taxon>Gunneridae</taxon>
        <taxon>Pentapetalae</taxon>
        <taxon>rosids</taxon>
        <taxon>fabids</taxon>
        <taxon>Rosales</taxon>
        <taxon>Rosaceae</taxon>
        <taxon>Rosoideae</taxon>
        <taxon>Rosoideae incertae sedis</taxon>
        <taxon>Rubus</taxon>
    </lineage>
</organism>
<evidence type="ECO:0000256" key="5">
    <source>
        <dbReference type="ARBA" id="ARBA00022597"/>
    </source>
</evidence>
<dbReference type="AlphaFoldDB" id="A0AAW1WTE8"/>
<evidence type="ECO:0000313" key="11">
    <source>
        <dbReference type="EMBL" id="KAK9926580.1"/>
    </source>
</evidence>
<comment type="similarity">
    <text evidence="2 10">Belongs to the SWEET sugar transporter family.</text>
</comment>
<feature type="transmembrane region" description="Helical" evidence="10">
    <location>
        <begin position="193"/>
        <end position="214"/>
    </location>
</feature>
<accession>A0AAW1WTE8</accession>
<evidence type="ECO:0000256" key="4">
    <source>
        <dbReference type="ARBA" id="ARBA00022475"/>
    </source>
</evidence>